<evidence type="ECO:0000256" key="1">
    <source>
        <dbReference type="ARBA" id="ARBA00001974"/>
    </source>
</evidence>
<accession>A0A2H1WZ72</accession>
<dbReference type="PIRSF" id="PIRSF000137">
    <property type="entry name" value="Alcohol_oxidase"/>
    <property type="match status" value="1"/>
</dbReference>
<dbReference type="SUPFAM" id="SSF54373">
    <property type="entry name" value="FAD-linked reductases, C-terminal domain"/>
    <property type="match status" value="1"/>
</dbReference>
<dbReference type="PANTHER" id="PTHR11552:SF147">
    <property type="entry name" value="CHOLINE DEHYDROGENASE, MITOCHONDRIAL"/>
    <property type="match status" value="1"/>
</dbReference>
<dbReference type="InterPro" id="IPR036188">
    <property type="entry name" value="FAD/NAD-bd_sf"/>
</dbReference>
<dbReference type="AlphaFoldDB" id="A0A2H1WZ72"/>
<dbReference type="Gene3D" id="3.30.560.10">
    <property type="entry name" value="Glucose Oxidase, domain 3"/>
    <property type="match status" value="1"/>
</dbReference>
<dbReference type="GO" id="GO:0016614">
    <property type="term" value="F:oxidoreductase activity, acting on CH-OH group of donors"/>
    <property type="evidence" value="ECO:0007669"/>
    <property type="project" value="InterPro"/>
</dbReference>
<protein>
    <submittedName>
        <fullName evidence="7">SFRICE_027322</fullName>
    </submittedName>
</protein>
<evidence type="ECO:0000256" key="3">
    <source>
        <dbReference type="ARBA" id="ARBA00022630"/>
    </source>
</evidence>
<comment type="cofactor">
    <cofactor evidence="1 5">
        <name>FAD</name>
        <dbReference type="ChEBI" id="CHEBI:57692"/>
    </cofactor>
</comment>
<name>A0A2H1WZ72_SPOFR</name>
<evidence type="ECO:0000313" key="7">
    <source>
        <dbReference type="EMBL" id="SOQ58297.1"/>
    </source>
</evidence>
<keyword evidence="4 5" id="KW-0274">FAD</keyword>
<gene>
    <name evidence="7" type="ORF">SFRICE_027322</name>
</gene>
<keyword evidence="3" id="KW-0285">Flavoprotein</keyword>
<evidence type="ECO:0000256" key="4">
    <source>
        <dbReference type="ARBA" id="ARBA00022827"/>
    </source>
</evidence>
<dbReference type="EMBL" id="ODYU01012146">
    <property type="protein sequence ID" value="SOQ58297.1"/>
    <property type="molecule type" value="Genomic_DNA"/>
</dbReference>
<sequence>MNATAVLASLMRKQGALYTIMMLQLTGYMYPPPALLKSGDSFDYIIVGGGTAGSVIATRLAQKKYNVLLVEAGHDAPYESMYPSLIPYLKNSKADWNYTSVNDTYSYQCHKDKNVHLTQGIMLGGTGALNYMTWSRGNPKNFEKWHRITKDPTWKWENVLPYFIKSEAIHDSEIMNSPLKDFYGANGYIGITRENKTYTADYIKGFEQLGKAMIADIDGNRNGYARGLITVYNGKRQDSGSQYLSKVTDSSYLAVAKGTLATKILFDEDRNAVGVELITDDGRSITVNARQEIIVAAGAIKSPQLLMLSGIGPCRDLKKLNISCIADLPVGKNLQDHIAAFIAHTTNKRLARGGVDPNEYPAGLFVGYASLNMNMTHNKHYIKFPDYEAMGFIMNNMRFLLQFCAFTLDFPNSLCNKLYEEANGRQVLVTLLSNLYGYSRGQVRLNSADPQDPPEVITDSFSNDIDLDNLVDYIIDYLKVEETEAFKNLSASRVDLTTPHCDAFEMGSRGYWRCYTLCMMTSLRHYGGTCAMGSVVDSRLHVRHVKKLRVADASVMPTLVAGNTFATVVMIGEKVSDFIIEDAGPYNDVEHEQIRQDQIKNLPTTFG</sequence>
<dbReference type="PROSITE" id="PS00624">
    <property type="entry name" value="GMC_OXRED_2"/>
    <property type="match status" value="1"/>
</dbReference>
<dbReference type="PANTHER" id="PTHR11552">
    <property type="entry name" value="GLUCOSE-METHANOL-CHOLINE GMC OXIDOREDUCTASE"/>
    <property type="match status" value="1"/>
</dbReference>
<dbReference type="InterPro" id="IPR000172">
    <property type="entry name" value="GMC_OxRdtase_N"/>
</dbReference>
<proteinExistence type="inferred from homology"/>
<dbReference type="InterPro" id="IPR007867">
    <property type="entry name" value="GMC_OxRtase_C"/>
</dbReference>
<feature type="binding site" evidence="5">
    <location>
        <position position="126"/>
    </location>
    <ligand>
        <name>FAD</name>
        <dbReference type="ChEBI" id="CHEBI:57692"/>
    </ligand>
</feature>
<dbReference type="InterPro" id="IPR012132">
    <property type="entry name" value="GMC_OxRdtase"/>
</dbReference>
<dbReference type="Gene3D" id="3.50.50.60">
    <property type="entry name" value="FAD/NAD(P)-binding domain"/>
    <property type="match status" value="1"/>
</dbReference>
<dbReference type="GO" id="GO:0050660">
    <property type="term" value="F:flavin adenine dinucleotide binding"/>
    <property type="evidence" value="ECO:0007669"/>
    <property type="project" value="InterPro"/>
</dbReference>
<dbReference type="Pfam" id="PF00732">
    <property type="entry name" value="GMC_oxred_N"/>
    <property type="match status" value="1"/>
</dbReference>
<comment type="similarity">
    <text evidence="2">Belongs to the GMC oxidoreductase family.</text>
</comment>
<evidence type="ECO:0000256" key="5">
    <source>
        <dbReference type="PIRSR" id="PIRSR000137-2"/>
    </source>
</evidence>
<evidence type="ECO:0000259" key="6">
    <source>
        <dbReference type="PROSITE" id="PS00624"/>
    </source>
</evidence>
<feature type="domain" description="Glucose-methanol-choline oxidoreductase N-terminal" evidence="6">
    <location>
        <begin position="298"/>
        <end position="312"/>
    </location>
</feature>
<dbReference type="SUPFAM" id="SSF51905">
    <property type="entry name" value="FAD/NAD(P)-binding domain"/>
    <property type="match status" value="1"/>
</dbReference>
<evidence type="ECO:0000256" key="2">
    <source>
        <dbReference type="ARBA" id="ARBA00010790"/>
    </source>
</evidence>
<reference evidence="7" key="1">
    <citation type="submission" date="2016-07" db="EMBL/GenBank/DDBJ databases">
        <authorList>
            <person name="Bretaudeau A."/>
        </authorList>
    </citation>
    <scope>NUCLEOTIDE SEQUENCE</scope>
    <source>
        <strain evidence="7">Rice</strain>
        <tissue evidence="7">Whole body</tissue>
    </source>
</reference>
<organism evidence="7">
    <name type="scientific">Spodoptera frugiperda</name>
    <name type="common">Fall armyworm</name>
    <dbReference type="NCBI Taxonomy" id="7108"/>
    <lineage>
        <taxon>Eukaryota</taxon>
        <taxon>Metazoa</taxon>
        <taxon>Ecdysozoa</taxon>
        <taxon>Arthropoda</taxon>
        <taxon>Hexapoda</taxon>
        <taxon>Insecta</taxon>
        <taxon>Pterygota</taxon>
        <taxon>Neoptera</taxon>
        <taxon>Endopterygota</taxon>
        <taxon>Lepidoptera</taxon>
        <taxon>Glossata</taxon>
        <taxon>Ditrysia</taxon>
        <taxon>Noctuoidea</taxon>
        <taxon>Noctuidae</taxon>
        <taxon>Amphipyrinae</taxon>
        <taxon>Spodoptera</taxon>
    </lineage>
</organism>
<dbReference type="Pfam" id="PF05199">
    <property type="entry name" value="GMC_oxred_C"/>
    <property type="match status" value="1"/>
</dbReference>